<dbReference type="KEGG" id="beo:BEH_24340"/>
<accession>A0A1X7EKM7</accession>
<dbReference type="EMBL" id="CP011974">
    <property type="protein sequence ID" value="AWG44199.1"/>
    <property type="molecule type" value="Genomic_DNA"/>
</dbReference>
<sequence>MKKLLKITSLTLLALIVVGFFVLKLMYNPSEQEAQNEDSKSIETTKQENPENSQVADENTNKKTHEQEKAFEVPENPTGTDIESIMHKMTHQKVRAERKTGAVRMTPESIDEVIELINNVQPSNSQELLKMANHWKNGNYEHIIEEHNYFWNREGGGVGKAYGRLTVTEETEFIQQNFLR</sequence>
<dbReference type="Pfam" id="PF19754">
    <property type="entry name" value="DUF6241"/>
    <property type="match status" value="1"/>
</dbReference>
<evidence type="ECO:0000313" key="3">
    <source>
        <dbReference type="EMBL" id="AWG44199.1"/>
    </source>
</evidence>
<accession>A0A2S1LZG5</accession>
<feature type="compositionally biased region" description="Basic and acidic residues" evidence="1">
    <location>
        <begin position="37"/>
        <end position="49"/>
    </location>
</feature>
<evidence type="ECO:0000256" key="2">
    <source>
        <dbReference type="SAM" id="Phobius"/>
    </source>
</evidence>
<gene>
    <name evidence="3" type="ORF">BEH_24340</name>
</gene>
<keyword evidence="2" id="KW-1133">Transmembrane helix</keyword>
<feature type="compositionally biased region" description="Basic and acidic residues" evidence="1">
    <location>
        <begin position="59"/>
        <end position="72"/>
    </location>
</feature>
<keyword evidence="2" id="KW-0472">Membrane</keyword>
<feature type="region of interest" description="Disordered" evidence="1">
    <location>
        <begin position="32"/>
        <end position="81"/>
    </location>
</feature>
<dbReference type="InterPro" id="IPR046208">
    <property type="entry name" value="DUF6241"/>
</dbReference>
<dbReference type="Proteomes" id="UP000036202">
    <property type="component" value="Chromosome"/>
</dbReference>
<dbReference type="AlphaFoldDB" id="A0A1X7EKM7"/>
<evidence type="ECO:0000256" key="1">
    <source>
        <dbReference type="SAM" id="MobiDB-lite"/>
    </source>
</evidence>
<keyword evidence="4" id="KW-1185">Reference proteome</keyword>
<dbReference type="OrthoDB" id="1932566at2"/>
<protein>
    <submittedName>
        <fullName evidence="3">Uncharacterized protein</fullName>
    </submittedName>
</protein>
<organism evidence="3 4">
    <name type="scientific">Priestia filamentosa</name>
    <dbReference type="NCBI Taxonomy" id="1402861"/>
    <lineage>
        <taxon>Bacteria</taxon>
        <taxon>Bacillati</taxon>
        <taxon>Bacillota</taxon>
        <taxon>Bacilli</taxon>
        <taxon>Bacillales</taxon>
        <taxon>Bacillaceae</taxon>
        <taxon>Priestia</taxon>
    </lineage>
</organism>
<proteinExistence type="predicted"/>
<keyword evidence="2" id="KW-0812">Transmembrane</keyword>
<name>A0A1X7EKM7_9BACI</name>
<reference evidence="3 4" key="1">
    <citation type="journal article" date="2015" name="PLoS ONE">
        <title>Genome Sequence of Bacillus endophyticus and Analysis of Its Companion Mechanism in the Ketogulonigenium vulgare-Bacillus Strain Consortium.</title>
        <authorList>
            <person name="Jia N."/>
            <person name="Du J."/>
            <person name="Ding M.Z."/>
            <person name="Gao F."/>
            <person name="Yuan Y.J."/>
        </authorList>
    </citation>
    <scope>NUCLEOTIDE SEQUENCE [LARGE SCALE GENOMIC DNA]</scope>
    <source>
        <strain evidence="3 4">Hbe603</strain>
    </source>
</reference>
<feature type="transmembrane region" description="Helical" evidence="2">
    <location>
        <begin position="7"/>
        <end position="27"/>
    </location>
</feature>
<evidence type="ECO:0000313" key="4">
    <source>
        <dbReference type="Proteomes" id="UP000036202"/>
    </source>
</evidence>
<dbReference type="RefSeq" id="WP_048896814.1">
    <property type="nucleotide sequence ID" value="NZ_CP011974.1"/>
</dbReference>
<reference evidence="4" key="2">
    <citation type="submission" date="2015-06" db="EMBL/GenBank/DDBJ databases">
        <title>Genome Sequence of Bacillus endophyticus and Analysis of its Companion Mechanism in the Ketogulonigenium vulgare-Bacillus strain Consortium.</title>
        <authorList>
            <person name="Jia N."/>
            <person name="Du J."/>
            <person name="Ding M.-Z."/>
            <person name="Gao F."/>
            <person name="Yuan Y.-J."/>
        </authorList>
    </citation>
    <scope>NUCLEOTIDE SEQUENCE [LARGE SCALE GENOMIC DNA]</scope>
    <source>
        <strain evidence="4">Hbe603</strain>
    </source>
</reference>
<dbReference type="GeneID" id="93701868"/>